<organism evidence="1 2">
    <name type="scientific">Colletotrichum scovillei</name>
    <dbReference type="NCBI Taxonomy" id="1209932"/>
    <lineage>
        <taxon>Eukaryota</taxon>
        <taxon>Fungi</taxon>
        <taxon>Dikarya</taxon>
        <taxon>Ascomycota</taxon>
        <taxon>Pezizomycotina</taxon>
        <taxon>Sordariomycetes</taxon>
        <taxon>Hypocreomycetidae</taxon>
        <taxon>Glomerellales</taxon>
        <taxon>Glomerellaceae</taxon>
        <taxon>Colletotrichum</taxon>
        <taxon>Colletotrichum acutatum species complex</taxon>
    </lineage>
</organism>
<dbReference type="EMBL" id="JAESDN010000002">
    <property type="protein sequence ID" value="KAG7055382.1"/>
    <property type="molecule type" value="Genomic_DNA"/>
</dbReference>
<keyword evidence="2" id="KW-1185">Reference proteome</keyword>
<evidence type="ECO:0000313" key="1">
    <source>
        <dbReference type="EMBL" id="KAG7055382.1"/>
    </source>
</evidence>
<dbReference type="Proteomes" id="UP000699042">
    <property type="component" value="Unassembled WGS sequence"/>
</dbReference>
<comment type="caution">
    <text evidence="1">The sequence shown here is derived from an EMBL/GenBank/DDBJ whole genome shotgun (WGS) entry which is preliminary data.</text>
</comment>
<gene>
    <name evidence="1" type="ORF">JMJ77_007842</name>
</gene>
<accession>A0A9P7RD08</accession>
<protein>
    <submittedName>
        <fullName evidence="1">Uncharacterized protein</fullName>
    </submittedName>
</protein>
<dbReference type="AlphaFoldDB" id="A0A9P7RD08"/>
<reference evidence="1" key="1">
    <citation type="submission" date="2021-05" db="EMBL/GenBank/DDBJ databases">
        <title>Comparative genomics of three Colletotrichum scovillei strains and genetic complementation revealed genes involved fungal growth and virulence on chili pepper.</title>
        <authorList>
            <person name="Hsieh D.-K."/>
            <person name="Chuang S.-C."/>
            <person name="Chen C.-Y."/>
            <person name="Chao Y.-T."/>
            <person name="Lu M.-Y.J."/>
            <person name="Lee M.-H."/>
            <person name="Shih M.-C."/>
        </authorList>
    </citation>
    <scope>NUCLEOTIDE SEQUENCE</scope>
    <source>
        <strain evidence="1">Coll-153</strain>
    </source>
</reference>
<name>A0A9P7RD08_9PEZI</name>
<evidence type="ECO:0000313" key="2">
    <source>
        <dbReference type="Proteomes" id="UP000699042"/>
    </source>
</evidence>
<sequence>MRGENRIEFQTHRLAKSRSPTNGSREFTAATQKKMPPFIQIRLGNVRRHKRLRQRNIFALAPSLYTVVSSRTRVIRGSQKLCAKDGEVISRSFPKQPHLLTNHIFSSLESKAWGTERRVHLREGRRVLPQPRFPLGLSSEHSAATNAVSARIWQLIPPLPLVLGDPA</sequence>
<proteinExistence type="predicted"/>